<dbReference type="InterPro" id="IPR038286">
    <property type="entry name" value="IPK_sf"/>
</dbReference>
<dbReference type="Ensembl" id="ENSCCRT00010007805.1">
    <property type="protein sequence ID" value="ENSCCRP00010007218.1"/>
    <property type="gene ID" value="ENSCCRG00010003032.1"/>
</dbReference>
<keyword evidence="4 7" id="KW-0418">Kinase</keyword>
<evidence type="ECO:0000256" key="3">
    <source>
        <dbReference type="ARBA" id="ARBA00022741"/>
    </source>
</evidence>
<dbReference type="InterPro" id="IPR005522">
    <property type="entry name" value="IPK"/>
</dbReference>
<accession>A0A8C1GMF3</accession>
<reference evidence="9" key="1">
    <citation type="submission" date="2025-08" db="UniProtKB">
        <authorList>
            <consortium name="Ensembl"/>
        </authorList>
    </citation>
    <scope>IDENTIFICATION</scope>
</reference>
<dbReference type="GO" id="GO:0005634">
    <property type="term" value="C:nucleus"/>
    <property type="evidence" value="ECO:0007669"/>
    <property type="project" value="TreeGrafter"/>
</dbReference>
<dbReference type="Proteomes" id="UP000694427">
    <property type="component" value="Unplaced"/>
</dbReference>
<dbReference type="GO" id="GO:0000828">
    <property type="term" value="F:inositol hexakisphosphate kinase activity"/>
    <property type="evidence" value="ECO:0007669"/>
    <property type="project" value="TreeGrafter"/>
</dbReference>
<evidence type="ECO:0000313" key="10">
    <source>
        <dbReference type="Proteomes" id="UP000694427"/>
    </source>
</evidence>
<feature type="compositionally biased region" description="Acidic residues" evidence="8">
    <location>
        <begin position="297"/>
        <end position="306"/>
    </location>
</feature>
<feature type="region of interest" description="Disordered" evidence="8">
    <location>
        <begin position="284"/>
        <end position="306"/>
    </location>
</feature>
<evidence type="ECO:0000256" key="7">
    <source>
        <dbReference type="RuleBase" id="RU363090"/>
    </source>
</evidence>
<dbReference type="GO" id="GO:0046854">
    <property type="term" value="P:phosphatidylinositol phosphate biosynthetic process"/>
    <property type="evidence" value="ECO:0007669"/>
    <property type="project" value="TreeGrafter"/>
</dbReference>
<evidence type="ECO:0000256" key="1">
    <source>
        <dbReference type="ARBA" id="ARBA00007374"/>
    </source>
</evidence>
<dbReference type="EC" id="2.7.-.-" evidence="7"/>
<evidence type="ECO:0000256" key="4">
    <source>
        <dbReference type="ARBA" id="ARBA00022777"/>
    </source>
</evidence>
<comment type="similarity">
    <text evidence="1 7">Belongs to the inositol phosphokinase (IPK) family.</text>
</comment>
<dbReference type="Gene3D" id="3.30.470.160">
    <property type="entry name" value="Inositol polyphosphate kinase"/>
    <property type="match status" value="1"/>
</dbReference>
<feature type="compositionally biased region" description="Polar residues" evidence="8">
    <location>
        <begin position="239"/>
        <end position="249"/>
    </location>
</feature>
<keyword evidence="2 7" id="KW-0808">Transferase</keyword>
<feature type="region of interest" description="Disordered" evidence="8">
    <location>
        <begin position="50"/>
        <end position="73"/>
    </location>
</feature>
<dbReference type="SUPFAM" id="SSF56104">
    <property type="entry name" value="SAICAR synthase-like"/>
    <property type="match status" value="1"/>
</dbReference>
<reference evidence="9" key="2">
    <citation type="submission" date="2025-09" db="UniProtKB">
        <authorList>
            <consortium name="Ensembl"/>
        </authorList>
    </citation>
    <scope>IDENTIFICATION</scope>
</reference>
<dbReference type="FunFam" id="3.30.470.160:FF:000001">
    <property type="entry name" value="Kinase"/>
    <property type="match status" value="1"/>
</dbReference>
<dbReference type="AlphaFoldDB" id="A0A8C1GMF3"/>
<feature type="compositionally biased region" description="Basic and acidic residues" evidence="8">
    <location>
        <begin position="62"/>
        <end position="73"/>
    </location>
</feature>
<dbReference type="GO" id="GO:0005737">
    <property type="term" value="C:cytoplasm"/>
    <property type="evidence" value="ECO:0007669"/>
    <property type="project" value="TreeGrafter"/>
</dbReference>
<name>A0A8C1GMF3_CYPCA</name>
<protein>
    <recommendedName>
        <fullName evidence="7">Kinase</fullName>
        <ecNumber evidence="7">2.7.-.-</ecNumber>
    </recommendedName>
</protein>
<dbReference type="GO" id="GO:0032958">
    <property type="term" value="P:inositol phosphate biosynthetic process"/>
    <property type="evidence" value="ECO:0007669"/>
    <property type="project" value="InterPro"/>
</dbReference>
<dbReference type="Pfam" id="PF03770">
    <property type="entry name" value="IPK"/>
    <property type="match status" value="1"/>
</dbReference>
<sequence>MSSIYSSVIFRYGLSNFVYPIRFSSRAQNNKTGVLSISEENFPPSGFMKDLDSPPGRMSTLSEKRNNGSDGESMRDAIEERIFDFSPSSINQSNHIKKTGFRARPKLASAHAVLSSKLEDPVNMQTNAYEEAEDMKPEPLEHFCMDPLPIPAGETTKDKDIEEQKVKERVTASENLVEEGSKVVLNAATRKSLWRSKIELRERLKEGMRGRLEASLESIDEGNEGDFSNKRLHRKKSWGSRQRNTQPLGSSRDGEHYVEESMEKDGEEELVPHPVLSRVLFHSSTSSSSSFNNSSAESDEVFSENEDTVARRQTMRKCRSWRTFLTMMQWSKCTPSSWIQLAGHQGIQDFDPDHTFTFYQNPSGYRCKIDLCIYFVSALSVSSILKTENEFCMFCLGNVRLSEGGEVLKRFCEVEAICLQALMSDALCQFVPHYFGHISQDGERYIRLKDLLSGLKNPVIMDCKMGVRTYQEEEIIKARSNASIRSDMYQKMVKVDPAAPTAEEHAQKGVTKLRYLQWRDDSSSTSSLGFRIEGIVMGNGKVLREFYKTRTEAQVTETLLNFTRRQVHILEAYESRLQALNEALKESSFFNRHEIIGSSLLFVHDCSSKANIWMIDFGKTIPTPVDVQLRHDVPWVEGNREDGYLIGLTSLITLLGEAIKQAGEQS</sequence>
<dbReference type="GO" id="GO:0005524">
    <property type="term" value="F:ATP binding"/>
    <property type="evidence" value="ECO:0007669"/>
    <property type="project" value="UniProtKB-KW"/>
</dbReference>
<evidence type="ECO:0000256" key="8">
    <source>
        <dbReference type="SAM" id="MobiDB-lite"/>
    </source>
</evidence>
<proteinExistence type="inferred from homology"/>
<keyword evidence="5" id="KW-0067">ATP-binding</keyword>
<dbReference type="GO" id="GO:0008440">
    <property type="term" value="F:inositol-1,4,5-trisphosphate 3-kinase activity"/>
    <property type="evidence" value="ECO:0007669"/>
    <property type="project" value="UniProtKB-EC"/>
</dbReference>
<dbReference type="PANTHER" id="PTHR12400:SF77">
    <property type="entry name" value="KINASE"/>
    <property type="match status" value="1"/>
</dbReference>
<organism evidence="9 10">
    <name type="scientific">Cyprinus carpio</name>
    <name type="common">Common carp</name>
    <dbReference type="NCBI Taxonomy" id="7962"/>
    <lineage>
        <taxon>Eukaryota</taxon>
        <taxon>Metazoa</taxon>
        <taxon>Chordata</taxon>
        <taxon>Craniata</taxon>
        <taxon>Vertebrata</taxon>
        <taxon>Euteleostomi</taxon>
        <taxon>Actinopterygii</taxon>
        <taxon>Neopterygii</taxon>
        <taxon>Teleostei</taxon>
        <taxon>Ostariophysi</taxon>
        <taxon>Cypriniformes</taxon>
        <taxon>Cyprinidae</taxon>
        <taxon>Cyprininae</taxon>
        <taxon>Cyprinus</taxon>
    </lineage>
</organism>
<comment type="catalytic activity">
    <reaction evidence="6">
        <text>1D-myo-inositol 1,4,5-trisphosphate + ATP = 1D-myo-inositol 1,3,4,5-tetrakisphosphate + ADP + H(+)</text>
        <dbReference type="Rhea" id="RHEA:11020"/>
        <dbReference type="ChEBI" id="CHEBI:15378"/>
        <dbReference type="ChEBI" id="CHEBI:30616"/>
        <dbReference type="ChEBI" id="CHEBI:57895"/>
        <dbReference type="ChEBI" id="CHEBI:203600"/>
        <dbReference type="ChEBI" id="CHEBI:456216"/>
        <dbReference type="EC" id="2.7.1.127"/>
    </reaction>
    <physiologicalReaction direction="left-to-right" evidence="6">
        <dbReference type="Rhea" id="RHEA:11021"/>
    </physiologicalReaction>
</comment>
<evidence type="ECO:0000313" key="9">
    <source>
        <dbReference type="Ensembl" id="ENSCCRP00010007218.1"/>
    </source>
</evidence>
<evidence type="ECO:0000256" key="2">
    <source>
        <dbReference type="ARBA" id="ARBA00022679"/>
    </source>
</evidence>
<feature type="compositionally biased region" description="Low complexity" evidence="8">
    <location>
        <begin position="284"/>
        <end position="296"/>
    </location>
</feature>
<evidence type="ECO:0000256" key="5">
    <source>
        <dbReference type="ARBA" id="ARBA00022840"/>
    </source>
</evidence>
<feature type="region of interest" description="Disordered" evidence="8">
    <location>
        <begin position="221"/>
        <end position="269"/>
    </location>
</feature>
<keyword evidence="3" id="KW-0547">Nucleotide-binding</keyword>
<feature type="compositionally biased region" description="Basic and acidic residues" evidence="8">
    <location>
        <begin position="252"/>
        <end position="264"/>
    </location>
</feature>
<evidence type="ECO:0000256" key="6">
    <source>
        <dbReference type="ARBA" id="ARBA00051963"/>
    </source>
</evidence>
<keyword evidence="10" id="KW-1185">Reference proteome</keyword>
<dbReference type="PANTHER" id="PTHR12400">
    <property type="entry name" value="INOSITOL POLYPHOSPHATE KINASE"/>
    <property type="match status" value="1"/>
</dbReference>